<reference evidence="1" key="1">
    <citation type="submission" date="2021-05" db="EMBL/GenBank/DDBJ databases">
        <title>Novel Bacillus species.</title>
        <authorList>
            <person name="Liu G."/>
        </authorList>
    </citation>
    <scope>NUCLEOTIDE SEQUENCE</scope>
    <source>
        <strain evidence="1 3">FJAT-50051</strain>
    </source>
</reference>
<accession>A0A942YB91</accession>
<comment type="caution">
    <text evidence="1">The sequence shown here is derived from an EMBL/GenBank/DDBJ whole genome shotgun (WGS) entry which is preliminary data.</text>
</comment>
<dbReference type="AlphaFoldDB" id="A0A942YB91"/>
<sequence length="89" mass="9987">MLKVGLKIKQRNFNVPVPYVVLNLLSSVITSRRFIGFINKSIEKGGEKFVLPQIEKSDLKPLLDGLTKHKGLLLVETKLKDGTEVTIKL</sequence>
<proteinExistence type="predicted"/>
<keyword evidence="3" id="KW-1185">Reference proteome</keyword>
<dbReference type="EMBL" id="JAGYPE010000005">
    <property type="protein sequence ID" value="MBS4185437.1"/>
    <property type="molecule type" value="Genomic_DNA"/>
</dbReference>
<dbReference type="EMBL" id="JAGYPE020000045">
    <property type="protein sequence ID" value="MCH6267943.1"/>
    <property type="molecule type" value="Genomic_DNA"/>
</dbReference>
<evidence type="ECO:0000313" key="2">
    <source>
        <dbReference type="EMBL" id="MCH6267943.1"/>
    </source>
</evidence>
<gene>
    <name evidence="2" type="ORF">KHB02_020670</name>
    <name evidence="1" type="ORF">KHB02_29055</name>
</gene>
<name>A0A942YB91_9BACI</name>
<dbReference type="RefSeq" id="WP_213145230.1">
    <property type="nucleotide sequence ID" value="NZ_JAGYPE020000045.1"/>
</dbReference>
<organism evidence="1">
    <name type="scientific">Neobacillus citreus</name>
    <dbReference type="NCBI Taxonomy" id="2833578"/>
    <lineage>
        <taxon>Bacteria</taxon>
        <taxon>Bacillati</taxon>
        <taxon>Bacillota</taxon>
        <taxon>Bacilli</taxon>
        <taxon>Bacillales</taxon>
        <taxon>Bacillaceae</taxon>
        <taxon>Neobacillus</taxon>
    </lineage>
</organism>
<evidence type="ECO:0000313" key="3">
    <source>
        <dbReference type="Proteomes" id="UP000677265"/>
    </source>
</evidence>
<protein>
    <submittedName>
        <fullName evidence="1">Uncharacterized protein</fullName>
    </submittedName>
</protein>
<evidence type="ECO:0000313" key="1">
    <source>
        <dbReference type="EMBL" id="MBS4185437.1"/>
    </source>
</evidence>
<dbReference type="Proteomes" id="UP000677265">
    <property type="component" value="Unassembled WGS sequence"/>
</dbReference>